<sequence>MYYIQLKLDYLDDDYLGVFIFSFENTKIAKKFILKIEEDVFFKKNRFYISKPYFFYSLDEKLGIKKYKFIYKGRLVKEEEIELSIIKLKDIFEKINTNLNNQILNYSKKQKINKHYFRIERGYTNTKDDYEVEIFIVRILPVKKRHSDNFTEGEIENDRFIELSKECFRLSKDLLKKKKCEKILICANREERYRYMDRIKIIKRLKKKSPFIYSMKIEEICKNIIYRYPNIFEKFENLTDLLDYLDKNIVRYYFSENFKPIDHLIIYQSNIKTLDDLIKKDEDKFQDFLFIPQNE</sequence>
<proteinExistence type="predicted"/>
<accession>A0A6C0AFE3</accession>
<name>A0A6C0AFE3_9ZZZZ</name>
<dbReference type="AlphaFoldDB" id="A0A6C0AFE3"/>
<organism evidence="1">
    <name type="scientific">viral metagenome</name>
    <dbReference type="NCBI Taxonomy" id="1070528"/>
    <lineage>
        <taxon>unclassified sequences</taxon>
        <taxon>metagenomes</taxon>
        <taxon>organismal metagenomes</taxon>
    </lineage>
</organism>
<reference evidence="1" key="1">
    <citation type="journal article" date="2020" name="Nature">
        <title>Giant virus diversity and host interactions through global metagenomics.</title>
        <authorList>
            <person name="Schulz F."/>
            <person name="Roux S."/>
            <person name="Paez-Espino D."/>
            <person name="Jungbluth S."/>
            <person name="Walsh D.A."/>
            <person name="Denef V.J."/>
            <person name="McMahon K.D."/>
            <person name="Konstantinidis K.T."/>
            <person name="Eloe-Fadrosh E.A."/>
            <person name="Kyrpides N.C."/>
            <person name="Woyke T."/>
        </authorList>
    </citation>
    <scope>NUCLEOTIDE SEQUENCE</scope>
    <source>
        <strain evidence="1">GVMAG-S-1021933-23</strain>
    </source>
</reference>
<evidence type="ECO:0000313" key="1">
    <source>
        <dbReference type="EMBL" id="QHS78432.1"/>
    </source>
</evidence>
<protein>
    <submittedName>
        <fullName evidence="1">Uncharacterized protein</fullName>
    </submittedName>
</protein>
<dbReference type="EMBL" id="MN740597">
    <property type="protein sequence ID" value="QHS78432.1"/>
    <property type="molecule type" value="Genomic_DNA"/>
</dbReference>